<dbReference type="InterPro" id="IPR032710">
    <property type="entry name" value="NTF2-like_dom_sf"/>
</dbReference>
<comment type="caution">
    <text evidence="3">The sequence shown here is derived from an EMBL/GenBank/DDBJ whole genome shotgun (WGS) entry which is preliminary data.</text>
</comment>
<evidence type="ECO:0000313" key="3">
    <source>
        <dbReference type="EMBL" id="RXH56173.1"/>
    </source>
</evidence>
<dbReference type="SUPFAM" id="SSF54427">
    <property type="entry name" value="NTF2-like"/>
    <property type="match status" value="1"/>
</dbReference>
<name>A0A4Q0SY78_9BACT</name>
<evidence type="ECO:0000313" key="4">
    <source>
        <dbReference type="Proteomes" id="UP000289437"/>
    </source>
</evidence>
<dbReference type="Pfam" id="PF14534">
    <property type="entry name" value="DUF4440"/>
    <property type="match status" value="1"/>
</dbReference>
<proteinExistence type="predicted"/>
<evidence type="ECO:0000256" key="1">
    <source>
        <dbReference type="SAM" id="SignalP"/>
    </source>
</evidence>
<protein>
    <recommendedName>
        <fullName evidence="2">DUF4440 domain-containing protein</fullName>
    </recommendedName>
</protein>
<organism evidence="3 4">
    <name type="scientific">Granulicella sibirica</name>
    <dbReference type="NCBI Taxonomy" id="2479048"/>
    <lineage>
        <taxon>Bacteria</taxon>
        <taxon>Pseudomonadati</taxon>
        <taxon>Acidobacteriota</taxon>
        <taxon>Terriglobia</taxon>
        <taxon>Terriglobales</taxon>
        <taxon>Acidobacteriaceae</taxon>
        <taxon>Granulicella</taxon>
    </lineage>
</organism>
<feature type="domain" description="DUF4440" evidence="2">
    <location>
        <begin position="63"/>
        <end position="169"/>
    </location>
</feature>
<dbReference type="RefSeq" id="WP_128913685.1">
    <property type="nucleotide sequence ID" value="NZ_RDSM01000002.1"/>
</dbReference>
<dbReference type="InterPro" id="IPR027843">
    <property type="entry name" value="DUF4440"/>
</dbReference>
<accession>A0A4Q0SY78</accession>
<keyword evidence="4" id="KW-1185">Reference proteome</keyword>
<dbReference type="Gene3D" id="3.10.450.50">
    <property type="match status" value="1"/>
</dbReference>
<dbReference type="AlphaFoldDB" id="A0A4Q0SY78"/>
<feature type="signal peptide" evidence="1">
    <location>
        <begin position="1"/>
        <end position="27"/>
    </location>
</feature>
<keyword evidence="1" id="KW-0732">Signal</keyword>
<sequence length="195" mass="20966">MGFGRRSFLRNSFFSLSAFGLASPAVIAELAHPESGAVDYGKDQIAKIEPADATETAATRGQIEANNRAVGHAIVTMDFAALEKLWAPVMEVNSPGNNILTREQVFTAMREDKLKYASAKAVPEAFFVSGDIAVEMGHDDIVMSNGPMAGKPLTRRFTNVWQKSSAGWVQIARQATYVGVDGGAVYGHPDPTLHP</sequence>
<feature type="chain" id="PRO_5020920898" description="DUF4440 domain-containing protein" evidence="1">
    <location>
        <begin position="28"/>
        <end position="195"/>
    </location>
</feature>
<reference evidence="3 4" key="1">
    <citation type="submission" date="2018-11" db="EMBL/GenBank/DDBJ databases">
        <authorList>
            <person name="Mardanov A.V."/>
            <person name="Ravin N.V."/>
            <person name="Dedysh S.N."/>
        </authorList>
    </citation>
    <scope>NUCLEOTIDE SEQUENCE [LARGE SCALE GENOMIC DNA]</scope>
    <source>
        <strain evidence="3 4">AF10</strain>
    </source>
</reference>
<dbReference type="EMBL" id="RDSM01000002">
    <property type="protein sequence ID" value="RXH56173.1"/>
    <property type="molecule type" value="Genomic_DNA"/>
</dbReference>
<gene>
    <name evidence="3" type="ORF">GRAN_3030</name>
</gene>
<reference evidence="4" key="2">
    <citation type="submission" date="2019-02" db="EMBL/GenBank/DDBJ databases">
        <title>Granulicella sibirica sp. nov., a psychrotolerant acidobacterium isolated from an organic soil layer in forested tundra, West Siberia.</title>
        <authorList>
            <person name="Oshkin I.Y."/>
            <person name="Kulichevskaya I.S."/>
            <person name="Rijpstra W.I.C."/>
            <person name="Sinninghe Damste J.S."/>
            <person name="Rakitin A.L."/>
            <person name="Ravin N.V."/>
            <person name="Dedysh S.N."/>
        </authorList>
    </citation>
    <scope>NUCLEOTIDE SEQUENCE [LARGE SCALE GENOMIC DNA]</scope>
    <source>
        <strain evidence="4">AF10</strain>
    </source>
</reference>
<evidence type="ECO:0000259" key="2">
    <source>
        <dbReference type="Pfam" id="PF14534"/>
    </source>
</evidence>
<dbReference type="OrthoDB" id="1442122at2"/>
<dbReference type="Proteomes" id="UP000289437">
    <property type="component" value="Unassembled WGS sequence"/>
</dbReference>